<feature type="region of interest" description="Disordered" evidence="1">
    <location>
        <begin position="248"/>
        <end position="268"/>
    </location>
</feature>
<feature type="region of interest" description="Disordered" evidence="1">
    <location>
        <begin position="1"/>
        <end position="86"/>
    </location>
</feature>
<evidence type="ECO:0000313" key="3">
    <source>
        <dbReference type="Proteomes" id="UP000813461"/>
    </source>
</evidence>
<gene>
    <name evidence="2" type="ORF">FB567DRAFT_609296</name>
</gene>
<dbReference type="Proteomes" id="UP000813461">
    <property type="component" value="Unassembled WGS sequence"/>
</dbReference>
<evidence type="ECO:0000256" key="1">
    <source>
        <dbReference type="SAM" id="MobiDB-lite"/>
    </source>
</evidence>
<proteinExistence type="predicted"/>
<reference evidence="2" key="1">
    <citation type="journal article" date="2021" name="Nat. Commun.">
        <title>Genetic determinants of endophytism in the Arabidopsis root mycobiome.</title>
        <authorList>
            <person name="Mesny F."/>
            <person name="Miyauchi S."/>
            <person name="Thiergart T."/>
            <person name="Pickel B."/>
            <person name="Atanasova L."/>
            <person name="Karlsson M."/>
            <person name="Huettel B."/>
            <person name="Barry K.W."/>
            <person name="Haridas S."/>
            <person name="Chen C."/>
            <person name="Bauer D."/>
            <person name="Andreopoulos W."/>
            <person name="Pangilinan J."/>
            <person name="LaButti K."/>
            <person name="Riley R."/>
            <person name="Lipzen A."/>
            <person name="Clum A."/>
            <person name="Drula E."/>
            <person name="Henrissat B."/>
            <person name="Kohler A."/>
            <person name="Grigoriev I.V."/>
            <person name="Martin F.M."/>
            <person name="Hacquard S."/>
        </authorList>
    </citation>
    <scope>NUCLEOTIDE SEQUENCE</scope>
    <source>
        <strain evidence="2">MPI-SDFR-AT-0120</strain>
    </source>
</reference>
<evidence type="ECO:0000313" key="2">
    <source>
        <dbReference type="EMBL" id="KAH7093012.1"/>
    </source>
</evidence>
<accession>A0A8K0REA7</accession>
<protein>
    <submittedName>
        <fullName evidence="2">Uncharacterized protein</fullName>
    </submittedName>
</protein>
<organism evidence="2 3">
    <name type="scientific">Paraphoma chrysanthemicola</name>
    <dbReference type="NCBI Taxonomy" id="798071"/>
    <lineage>
        <taxon>Eukaryota</taxon>
        <taxon>Fungi</taxon>
        <taxon>Dikarya</taxon>
        <taxon>Ascomycota</taxon>
        <taxon>Pezizomycotina</taxon>
        <taxon>Dothideomycetes</taxon>
        <taxon>Pleosporomycetidae</taxon>
        <taxon>Pleosporales</taxon>
        <taxon>Pleosporineae</taxon>
        <taxon>Phaeosphaeriaceae</taxon>
        <taxon>Paraphoma</taxon>
    </lineage>
</organism>
<sequence>MVAEQPPPHWNSYRPSYRPSYDDDYQGFSSRGRSTSVSTRGRRARSPSRRPTEYSDAHYGNPNNIPVRPRHDHRSPSREEDRDEGPQLWDAKLNSLIHRTLRAYDLVTNYVRDCPDGKRWSREDIRHVRSTGAKLHDDVRILRSWKITVRQYGDRDEDMMGKIHQDVEKVRVLCEQVQRVILETEHEVRDGVGKAADGKVNEVEMEDGGYTGANARAVTRTGRDGQDHTEGSGEFEMTLRIRYPASSAPAPAPALSNLNDASAEPVDAVSEPTSTDLVMMETPKSSPELDPIDAALSADWASMTSTAKPGRFVW</sequence>
<name>A0A8K0REA7_9PLEO</name>
<dbReference type="EMBL" id="JAGMVJ010000002">
    <property type="protein sequence ID" value="KAH7093012.1"/>
    <property type="molecule type" value="Genomic_DNA"/>
</dbReference>
<dbReference type="OrthoDB" id="3798655at2759"/>
<comment type="caution">
    <text evidence="2">The sequence shown here is derived from an EMBL/GenBank/DDBJ whole genome shotgun (WGS) entry which is preliminary data.</text>
</comment>
<dbReference type="AlphaFoldDB" id="A0A8K0REA7"/>
<feature type="compositionally biased region" description="Low complexity" evidence="1">
    <location>
        <begin position="29"/>
        <end position="39"/>
    </location>
</feature>
<keyword evidence="3" id="KW-1185">Reference proteome</keyword>